<dbReference type="RefSeq" id="WP_379978481.1">
    <property type="nucleotide sequence ID" value="NZ_JBHSFV010000005.1"/>
</dbReference>
<reference evidence="3" key="1">
    <citation type="journal article" date="2019" name="Int. J. Syst. Evol. Microbiol.">
        <title>The Global Catalogue of Microorganisms (GCM) 10K type strain sequencing project: providing services to taxonomists for standard genome sequencing and annotation.</title>
        <authorList>
            <consortium name="The Broad Institute Genomics Platform"/>
            <consortium name="The Broad Institute Genome Sequencing Center for Infectious Disease"/>
            <person name="Wu L."/>
            <person name="Ma J."/>
        </authorList>
    </citation>
    <scope>NUCLEOTIDE SEQUENCE [LARGE SCALE GENOMIC DNA]</scope>
    <source>
        <strain evidence="3">YJ-61-S</strain>
    </source>
</reference>
<feature type="chain" id="PRO_5046674141" description="Lipocalin-like domain-containing protein" evidence="1">
    <location>
        <begin position="22"/>
        <end position="208"/>
    </location>
</feature>
<dbReference type="Proteomes" id="UP001596043">
    <property type="component" value="Unassembled WGS sequence"/>
</dbReference>
<keyword evidence="3" id="KW-1185">Reference proteome</keyword>
<protein>
    <recommendedName>
        <fullName evidence="4">Lipocalin-like domain-containing protein</fullName>
    </recommendedName>
</protein>
<organism evidence="2 3">
    <name type="scientific">Dokdonia ponticola</name>
    <dbReference type="NCBI Taxonomy" id="2041041"/>
    <lineage>
        <taxon>Bacteria</taxon>
        <taxon>Pseudomonadati</taxon>
        <taxon>Bacteroidota</taxon>
        <taxon>Flavobacteriia</taxon>
        <taxon>Flavobacteriales</taxon>
        <taxon>Flavobacteriaceae</taxon>
        <taxon>Dokdonia</taxon>
    </lineage>
</organism>
<proteinExistence type="predicted"/>
<evidence type="ECO:0000256" key="1">
    <source>
        <dbReference type="SAM" id="SignalP"/>
    </source>
</evidence>
<evidence type="ECO:0000313" key="2">
    <source>
        <dbReference type="EMBL" id="MFC4634257.1"/>
    </source>
</evidence>
<name>A0ABV9HWR7_9FLAO</name>
<sequence>MKYIFSLVLLFLFLFSCGTHKTPSGYYKNTPKGHLGLFELILFERGTYSLKYDGHMSSYESTGNWVKDTSNEICLTSEKQDENDFEVIENQELGNEIIIEVFEKKEQEILPGANIILYSKGKKRGISTSLAGLAEFYSADRIDSIEVSFIGYHTAMYTIRDSKSNRFIVALCETSMDYLFLKDEKLIVRGHKLLWPNESGSFLILKKQ</sequence>
<evidence type="ECO:0008006" key="4">
    <source>
        <dbReference type="Google" id="ProtNLM"/>
    </source>
</evidence>
<evidence type="ECO:0000313" key="3">
    <source>
        <dbReference type="Proteomes" id="UP001596043"/>
    </source>
</evidence>
<accession>A0ABV9HWR7</accession>
<feature type="signal peptide" evidence="1">
    <location>
        <begin position="1"/>
        <end position="21"/>
    </location>
</feature>
<dbReference type="EMBL" id="JBHSFV010000005">
    <property type="protein sequence ID" value="MFC4634257.1"/>
    <property type="molecule type" value="Genomic_DNA"/>
</dbReference>
<dbReference type="PROSITE" id="PS51257">
    <property type="entry name" value="PROKAR_LIPOPROTEIN"/>
    <property type="match status" value="1"/>
</dbReference>
<gene>
    <name evidence="2" type="ORF">ACFO3O_10085</name>
</gene>
<comment type="caution">
    <text evidence="2">The sequence shown here is derived from an EMBL/GenBank/DDBJ whole genome shotgun (WGS) entry which is preliminary data.</text>
</comment>
<keyword evidence="1" id="KW-0732">Signal</keyword>